<feature type="domain" description="Sulfatase N-terminal" evidence="2">
    <location>
        <begin position="290"/>
        <end position="484"/>
    </location>
</feature>
<evidence type="ECO:0000259" key="2">
    <source>
        <dbReference type="Pfam" id="PF00884"/>
    </source>
</evidence>
<keyword evidence="1" id="KW-0812">Transmembrane</keyword>
<proteinExistence type="predicted"/>
<dbReference type="InterPro" id="IPR000917">
    <property type="entry name" value="Sulfatase_N"/>
</dbReference>
<keyword evidence="1" id="KW-0472">Membrane</keyword>
<dbReference type="Proteomes" id="UP000248597">
    <property type="component" value="Unassembled WGS sequence"/>
</dbReference>
<protein>
    <recommendedName>
        <fullName evidence="2">Sulfatase N-terminal domain-containing protein</fullName>
    </recommendedName>
</protein>
<keyword evidence="1" id="KW-1133">Transmembrane helix</keyword>
<dbReference type="Gene3D" id="3.40.720.10">
    <property type="entry name" value="Alkaline Phosphatase, subunit A"/>
    <property type="match status" value="1"/>
</dbReference>
<reference evidence="3 4" key="1">
    <citation type="submission" date="2017-08" db="EMBL/GenBank/DDBJ databases">
        <title>Infants hospitalized years apart are colonized by the same room-sourced microbial strains.</title>
        <authorList>
            <person name="Brooks B."/>
            <person name="Olm M.R."/>
            <person name="Firek B.A."/>
            <person name="Baker R."/>
            <person name="Thomas B.C."/>
            <person name="Morowitz M.J."/>
            <person name="Banfield J.F."/>
        </authorList>
    </citation>
    <scope>NUCLEOTIDE SEQUENCE [LARGE SCALE GENOMIC DNA]</scope>
    <source>
        <strain evidence="3">S2_005_003_R2_47</strain>
    </source>
</reference>
<organism evidence="3 4">
    <name type="scientific">Sphingopyxis macrogoltabida</name>
    <name type="common">Sphingomonas macrogoltabidus</name>
    <dbReference type="NCBI Taxonomy" id="33050"/>
    <lineage>
        <taxon>Bacteria</taxon>
        <taxon>Pseudomonadati</taxon>
        <taxon>Pseudomonadota</taxon>
        <taxon>Alphaproteobacteria</taxon>
        <taxon>Sphingomonadales</taxon>
        <taxon>Sphingomonadaceae</taxon>
        <taxon>Sphingopyxis</taxon>
    </lineage>
</organism>
<evidence type="ECO:0000313" key="3">
    <source>
        <dbReference type="EMBL" id="PZQ21307.1"/>
    </source>
</evidence>
<dbReference type="SUPFAM" id="SSF53649">
    <property type="entry name" value="Alkaline phosphatase-like"/>
    <property type="match status" value="1"/>
</dbReference>
<feature type="transmembrane region" description="Helical" evidence="1">
    <location>
        <begin position="134"/>
        <end position="151"/>
    </location>
</feature>
<feature type="transmembrane region" description="Helical" evidence="1">
    <location>
        <begin position="163"/>
        <end position="182"/>
    </location>
</feature>
<comment type="caution">
    <text evidence="3">The sequence shown here is derived from an EMBL/GenBank/DDBJ whole genome shotgun (WGS) entry which is preliminary data.</text>
</comment>
<dbReference type="InterPro" id="IPR017850">
    <property type="entry name" value="Alkaline_phosphatase_core_sf"/>
</dbReference>
<feature type="transmembrane region" description="Helical" evidence="1">
    <location>
        <begin position="60"/>
        <end position="78"/>
    </location>
</feature>
<sequence length="540" mass="57394">MAMAKDGGKERARMRRGMAWRMIAALILFGAGYAVANRFQLVHSVAYRLAADDRASAVTAFLFLSLQALVLAAALLLFPRRWAAVLLALAGVSIFASLSYGQIVRELIDGGILAWMLGEARLAGAAAGEFGGDILSVVGQLVGALLLLVAARRVARGAAAMPWSPGIAAATLAALVTPSILYRHLELWPEGAERVLYGAAWEVAAAPPPPPRAAPTLFPDRAAAVPRHIVWLIDESVAAAPFARIVKPRLANIAHRDFGVAAALGHCSAPAQIALRSGVDVRRAGPTTDLRRTPSIWGYARRAGYRTVMIDGQTSGAPQNMMLPPERALIDMFAAMPGGIDTDLRIADRLNAAMRGPGKSFTIAVLRGVHFQYRDHYPPGAIPADSPVAVQYDTALKWSKARFFERLLAGVDRGAVAVVYTSDHGQNLASGALPHCSRDAVADEFRVPLIAFLPPALAARYVDAPRRGHSVSQIFPATLGWMGYDPARAAALYDADLTAPTARYVWFDRNAVPLRAGGTIGITAGPDFPGTSAGRKTGPD</sequence>
<dbReference type="Pfam" id="PF00884">
    <property type="entry name" value="Sulfatase"/>
    <property type="match status" value="1"/>
</dbReference>
<accession>A0A2W5MN15</accession>
<feature type="transmembrane region" description="Helical" evidence="1">
    <location>
        <begin position="85"/>
        <end position="103"/>
    </location>
</feature>
<dbReference type="EMBL" id="QFPJ01000032">
    <property type="protein sequence ID" value="PZQ21307.1"/>
    <property type="molecule type" value="Genomic_DNA"/>
</dbReference>
<dbReference type="AlphaFoldDB" id="A0A2W5MN15"/>
<gene>
    <name evidence="3" type="ORF">DI569_12385</name>
</gene>
<evidence type="ECO:0000256" key="1">
    <source>
        <dbReference type="SAM" id="Phobius"/>
    </source>
</evidence>
<name>A0A2W5MN15_SPHMC</name>
<evidence type="ECO:0000313" key="4">
    <source>
        <dbReference type="Proteomes" id="UP000248597"/>
    </source>
</evidence>